<proteinExistence type="predicted"/>
<protein>
    <submittedName>
        <fullName evidence="3">Uncharacterized protein (DUF2147 family)</fullName>
    </submittedName>
</protein>
<gene>
    <name evidence="3" type="ORF">C7441_103144</name>
</gene>
<dbReference type="Proteomes" id="UP000245396">
    <property type="component" value="Unassembled WGS sequence"/>
</dbReference>
<dbReference type="EMBL" id="QGGG01000003">
    <property type="protein sequence ID" value="PWJ85288.1"/>
    <property type="molecule type" value="Genomic_DNA"/>
</dbReference>
<feature type="domain" description="DUF2147" evidence="2">
    <location>
        <begin position="62"/>
        <end position="112"/>
    </location>
</feature>
<dbReference type="PROSITE" id="PS51257">
    <property type="entry name" value="PROKAR_LIPOPROTEIN"/>
    <property type="match status" value="1"/>
</dbReference>
<feature type="chain" id="PRO_5016402963" evidence="1">
    <location>
        <begin position="21"/>
        <end position="113"/>
    </location>
</feature>
<accession>A0A316C710</accession>
<sequence>MLRWSSMVAATLLACGTAWADPIEGKWKTQSGETATVTSCGDDFCITMTTGRHAGKQVGKVTGGGDGNYSGFITDLDENETYQGSARLSGNTARLSGCVLGGLICKSQDWTKL</sequence>
<dbReference type="AlphaFoldDB" id="A0A316C710"/>
<evidence type="ECO:0000259" key="2">
    <source>
        <dbReference type="Pfam" id="PF09917"/>
    </source>
</evidence>
<organism evidence="3 4">
    <name type="scientific">Pseudaminobacter salicylatoxidans</name>
    <dbReference type="NCBI Taxonomy" id="93369"/>
    <lineage>
        <taxon>Bacteria</taxon>
        <taxon>Pseudomonadati</taxon>
        <taxon>Pseudomonadota</taxon>
        <taxon>Alphaproteobacteria</taxon>
        <taxon>Hyphomicrobiales</taxon>
        <taxon>Phyllobacteriaceae</taxon>
        <taxon>Pseudaminobacter</taxon>
    </lineage>
</organism>
<dbReference type="Gene3D" id="2.40.128.520">
    <property type="match status" value="1"/>
</dbReference>
<evidence type="ECO:0000256" key="1">
    <source>
        <dbReference type="SAM" id="SignalP"/>
    </source>
</evidence>
<dbReference type="STRING" id="1192868.GCA_000304395_02639"/>
<dbReference type="RefSeq" id="WP_109612039.1">
    <property type="nucleotide sequence ID" value="NZ_QGGG01000003.1"/>
</dbReference>
<feature type="signal peptide" evidence="1">
    <location>
        <begin position="1"/>
        <end position="20"/>
    </location>
</feature>
<evidence type="ECO:0000313" key="3">
    <source>
        <dbReference type="EMBL" id="PWJ85288.1"/>
    </source>
</evidence>
<comment type="caution">
    <text evidence="3">The sequence shown here is derived from an EMBL/GenBank/DDBJ whole genome shotgun (WGS) entry which is preliminary data.</text>
</comment>
<keyword evidence="1" id="KW-0732">Signal</keyword>
<dbReference type="OrthoDB" id="9811671at2"/>
<evidence type="ECO:0000313" key="4">
    <source>
        <dbReference type="Proteomes" id="UP000245396"/>
    </source>
</evidence>
<keyword evidence="4" id="KW-1185">Reference proteome</keyword>
<dbReference type="InterPro" id="IPR019223">
    <property type="entry name" value="DUF2147"/>
</dbReference>
<reference evidence="3 4" key="1">
    <citation type="submission" date="2018-05" db="EMBL/GenBank/DDBJ databases">
        <title>Genomic Encyclopedia of Type Strains, Phase IV (KMG-IV): sequencing the most valuable type-strain genomes for metagenomic binning, comparative biology and taxonomic classification.</title>
        <authorList>
            <person name="Goeker M."/>
        </authorList>
    </citation>
    <scope>NUCLEOTIDE SEQUENCE [LARGE SCALE GENOMIC DNA]</scope>
    <source>
        <strain evidence="3 4">DSM 6986</strain>
    </source>
</reference>
<dbReference type="Pfam" id="PF09917">
    <property type="entry name" value="DUF2147"/>
    <property type="match status" value="1"/>
</dbReference>
<name>A0A316C710_PSESE</name>